<accession>A0ACC3CS16</accession>
<dbReference type="Proteomes" id="UP001186974">
    <property type="component" value="Unassembled WGS sequence"/>
</dbReference>
<keyword evidence="2" id="KW-1185">Reference proteome</keyword>
<sequence length="316" mass="34936">MKTLLSSINLVIECRDYRVPLTSRNPLFEESLAGKERLLVYTKRDLGSEESEPDAQREHRLRQFHAPEKVVFSSHKSQPSVKRLLQYFKEHANGSASLTGTRLLVVGMPNVGKSSLLNALRAVGLNKGKVAHTGAQPGITRKIASSVKIVDGSQLHGGDGEGIYLLDTPGVFIPYVPDAEAMLKLALCGLVKDTVIAPVTLADYLLYRINLMMPDLYREYHTPTNDIMVLLSAIAQKTGRLQRGGLPDTEACALWMIQRWRAGHLGHFVLDDVSEEALVEEKRKIKAGSSLSMNQAKKSEKEVQRARSKNRLKAAG</sequence>
<dbReference type="EMBL" id="JAWDJW010012520">
    <property type="protein sequence ID" value="KAK3044032.1"/>
    <property type="molecule type" value="Genomic_DNA"/>
</dbReference>
<protein>
    <submittedName>
        <fullName evidence="1">Uncharacterized protein</fullName>
    </submittedName>
</protein>
<name>A0ACC3CS16_9PEZI</name>
<reference evidence="1" key="1">
    <citation type="submission" date="2024-09" db="EMBL/GenBank/DDBJ databases">
        <title>Black Yeasts Isolated from many extreme environments.</title>
        <authorList>
            <person name="Coleine C."/>
            <person name="Stajich J.E."/>
            <person name="Selbmann L."/>
        </authorList>
    </citation>
    <scope>NUCLEOTIDE SEQUENCE</scope>
    <source>
        <strain evidence="1">CCFEE 5737</strain>
    </source>
</reference>
<evidence type="ECO:0000313" key="2">
    <source>
        <dbReference type="Proteomes" id="UP001186974"/>
    </source>
</evidence>
<comment type="caution">
    <text evidence="1">The sequence shown here is derived from an EMBL/GenBank/DDBJ whole genome shotgun (WGS) entry which is preliminary data.</text>
</comment>
<evidence type="ECO:0000313" key="1">
    <source>
        <dbReference type="EMBL" id="KAK3044032.1"/>
    </source>
</evidence>
<gene>
    <name evidence="1" type="ORF">LTS18_002352</name>
</gene>
<organism evidence="1 2">
    <name type="scientific">Coniosporium uncinatum</name>
    <dbReference type="NCBI Taxonomy" id="93489"/>
    <lineage>
        <taxon>Eukaryota</taxon>
        <taxon>Fungi</taxon>
        <taxon>Dikarya</taxon>
        <taxon>Ascomycota</taxon>
        <taxon>Pezizomycotina</taxon>
        <taxon>Dothideomycetes</taxon>
        <taxon>Dothideomycetes incertae sedis</taxon>
        <taxon>Coniosporium</taxon>
    </lineage>
</organism>
<proteinExistence type="predicted"/>